<dbReference type="GO" id="GO:0006400">
    <property type="term" value="P:tRNA modification"/>
    <property type="evidence" value="ECO:0007669"/>
    <property type="project" value="TreeGrafter"/>
</dbReference>
<evidence type="ECO:0000256" key="10">
    <source>
        <dbReference type="HAMAP-Rule" id="MF_00185"/>
    </source>
</evidence>
<sequence length="293" mass="33973">MKKLIAIVGTTASGKSSVAKYIINALPNTEAISIDSRQVFKKLDIGTGKDKTFLQHLLDIKNPGESISVVEFQSIVLKTIEKIIQNHKIPLLVGGSNYYMDAIIYKREFPALKTDKKLHEKLNKMSIVKLYNLLKSCDEDRANNIDIHNKRRLIRALEINILSGKKTLKKEQVMSRDYRYPTLILGIEIDREKLFSSIDKRVEGRIDEGMIKEVRDLIDQGVSKNWLKNLGLEYQIITEYLEAKYSKDEMIQILKFKIHSFARRQLTWLRSNKDIVWVQNKEEALTYVQDFVL</sequence>
<evidence type="ECO:0000256" key="4">
    <source>
        <dbReference type="ARBA" id="ARBA00022679"/>
    </source>
</evidence>
<dbReference type="GO" id="GO:0052381">
    <property type="term" value="F:tRNA dimethylallyltransferase activity"/>
    <property type="evidence" value="ECO:0007669"/>
    <property type="project" value="UniProtKB-UniRule"/>
</dbReference>
<dbReference type="EC" id="2.5.1.75" evidence="10"/>
<dbReference type="InterPro" id="IPR027417">
    <property type="entry name" value="P-loop_NTPase"/>
</dbReference>
<reference evidence="14 15" key="1">
    <citation type="journal article" date="2015" name="Nature">
        <title>rRNA introns, odd ribosomes, and small enigmatic genomes across a large radiation of phyla.</title>
        <authorList>
            <person name="Brown C.T."/>
            <person name="Hug L.A."/>
            <person name="Thomas B.C."/>
            <person name="Sharon I."/>
            <person name="Castelle C.J."/>
            <person name="Singh A."/>
            <person name="Wilkins M.J."/>
            <person name="Williams K.H."/>
            <person name="Banfield J.F."/>
        </authorList>
    </citation>
    <scope>NUCLEOTIDE SEQUENCE [LARGE SCALE GENOMIC DNA]</scope>
</reference>
<evidence type="ECO:0000256" key="7">
    <source>
        <dbReference type="ARBA" id="ARBA00022840"/>
    </source>
</evidence>
<keyword evidence="5 10" id="KW-0819">tRNA processing</keyword>
<proteinExistence type="inferred from homology"/>
<evidence type="ECO:0000256" key="9">
    <source>
        <dbReference type="ARBA" id="ARBA00049563"/>
    </source>
</evidence>
<keyword evidence="8 10" id="KW-0460">Magnesium</keyword>
<evidence type="ECO:0000256" key="13">
    <source>
        <dbReference type="RuleBase" id="RU003785"/>
    </source>
</evidence>
<keyword evidence="7 10" id="KW-0067">ATP-binding</keyword>
<dbReference type="NCBIfam" id="TIGR00174">
    <property type="entry name" value="miaA"/>
    <property type="match status" value="1"/>
</dbReference>
<evidence type="ECO:0000256" key="8">
    <source>
        <dbReference type="ARBA" id="ARBA00022842"/>
    </source>
</evidence>
<dbReference type="SUPFAM" id="SSF52540">
    <property type="entry name" value="P-loop containing nucleoside triphosphate hydrolases"/>
    <property type="match status" value="1"/>
</dbReference>
<dbReference type="InterPro" id="IPR039657">
    <property type="entry name" value="Dimethylallyltransferase"/>
</dbReference>
<evidence type="ECO:0000256" key="2">
    <source>
        <dbReference type="ARBA" id="ARBA00003213"/>
    </source>
</evidence>
<feature type="region of interest" description="Interaction with substrate tRNA" evidence="10">
    <location>
        <begin position="35"/>
        <end position="38"/>
    </location>
</feature>
<dbReference type="Proteomes" id="UP000034316">
    <property type="component" value="Unassembled WGS sequence"/>
</dbReference>
<dbReference type="STRING" id="1618333.UR93_C0002G0022"/>
<dbReference type="Pfam" id="PF01715">
    <property type="entry name" value="IPPT"/>
    <property type="match status" value="1"/>
</dbReference>
<comment type="cofactor">
    <cofactor evidence="1 10">
        <name>Mg(2+)</name>
        <dbReference type="ChEBI" id="CHEBI:18420"/>
    </cofactor>
</comment>
<dbReference type="Gene3D" id="1.10.20.140">
    <property type="match status" value="1"/>
</dbReference>
<dbReference type="PANTHER" id="PTHR11088">
    <property type="entry name" value="TRNA DIMETHYLALLYLTRANSFERASE"/>
    <property type="match status" value="1"/>
</dbReference>
<evidence type="ECO:0000256" key="6">
    <source>
        <dbReference type="ARBA" id="ARBA00022741"/>
    </source>
</evidence>
<dbReference type="HAMAP" id="MF_00185">
    <property type="entry name" value="IPP_trans"/>
    <property type="match status" value="1"/>
</dbReference>
<keyword evidence="4 10" id="KW-0808">Transferase</keyword>
<evidence type="ECO:0000313" key="15">
    <source>
        <dbReference type="Proteomes" id="UP000034316"/>
    </source>
</evidence>
<dbReference type="Gene3D" id="3.40.50.300">
    <property type="entry name" value="P-loop containing nucleotide triphosphate hydrolases"/>
    <property type="match status" value="1"/>
</dbReference>
<gene>
    <name evidence="10" type="primary">miaA</name>
    <name evidence="14" type="ORF">UR93_C0002G0022</name>
</gene>
<evidence type="ECO:0000256" key="5">
    <source>
        <dbReference type="ARBA" id="ARBA00022694"/>
    </source>
</evidence>
<evidence type="ECO:0000256" key="1">
    <source>
        <dbReference type="ARBA" id="ARBA00001946"/>
    </source>
</evidence>
<feature type="binding site" evidence="10">
    <location>
        <begin position="9"/>
        <end position="16"/>
    </location>
    <ligand>
        <name>ATP</name>
        <dbReference type="ChEBI" id="CHEBI:30616"/>
    </ligand>
</feature>
<comment type="caution">
    <text evidence="10">Lacks conserved residue(s) required for the propagation of feature annotation.</text>
</comment>
<evidence type="ECO:0000256" key="11">
    <source>
        <dbReference type="RuleBase" id="RU003783"/>
    </source>
</evidence>
<dbReference type="GO" id="GO:0005524">
    <property type="term" value="F:ATP binding"/>
    <property type="evidence" value="ECO:0007669"/>
    <property type="project" value="UniProtKB-UniRule"/>
</dbReference>
<dbReference type="AlphaFoldDB" id="A0A0G0FNY5"/>
<protein>
    <recommendedName>
        <fullName evidence="10">tRNA dimethylallyltransferase</fullName>
        <ecNumber evidence="10">2.5.1.75</ecNumber>
    </recommendedName>
    <alternativeName>
        <fullName evidence="10">Dimethylallyl diphosphate:tRNA dimethylallyltransferase</fullName>
        <shortName evidence="10">DMAPP:tRNA dimethylallyltransferase</shortName>
        <shortName evidence="10">DMATase</shortName>
    </alternativeName>
    <alternativeName>
        <fullName evidence="10">Isopentenyl-diphosphate:tRNA isopentenyltransferase</fullName>
        <shortName evidence="10">IPP transferase</shortName>
        <shortName evidence="10">IPPT</shortName>
        <shortName evidence="10">IPTase</shortName>
    </alternativeName>
</protein>
<comment type="function">
    <text evidence="2 10 12">Catalyzes the transfer of a dimethylallyl group onto the adenine at position 37 in tRNAs that read codons beginning with uridine, leading to the formation of N6-(dimethylallyl)adenosine (i(6)A).</text>
</comment>
<dbReference type="EMBL" id="LBRB01000002">
    <property type="protein sequence ID" value="KKP89120.1"/>
    <property type="molecule type" value="Genomic_DNA"/>
</dbReference>
<comment type="similarity">
    <text evidence="3 10 13">Belongs to the IPP transferase family.</text>
</comment>
<comment type="subunit">
    <text evidence="10">Monomer.</text>
</comment>
<comment type="catalytic activity">
    <reaction evidence="9 10 11">
        <text>adenosine(37) in tRNA + dimethylallyl diphosphate = N(6)-dimethylallyladenosine(37) in tRNA + diphosphate</text>
        <dbReference type="Rhea" id="RHEA:26482"/>
        <dbReference type="Rhea" id="RHEA-COMP:10162"/>
        <dbReference type="Rhea" id="RHEA-COMP:10375"/>
        <dbReference type="ChEBI" id="CHEBI:33019"/>
        <dbReference type="ChEBI" id="CHEBI:57623"/>
        <dbReference type="ChEBI" id="CHEBI:74411"/>
        <dbReference type="ChEBI" id="CHEBI:74415"/>
        <dbReference type="EC" id="2.5.1.75"/>
    </reaction>
</comment>
<organism evidence="14 15">
    <name type="scientific">Berkelbacteria bacterium GW2011_GWA2_35_9</name>
    <dbReference type="NCBI Taxonomy" id="1618333"/>
    <lineage>
        <taxon>Bacteria</taxon>
        <taxon>Candidatus Berkelbacteria</taxon>
    </lineage>
</organism>
<keyword evidence="6 10" id="KW-0547">Nucleotide-binding</keyword>
<evidence type="ECO:0000313" key="14">
    <source>
        <dbReference type="EMBL" id="KKP89120.1"/>
    </source>
</evidence>
<comment type="caution">
    <text evidence="14">The sequence shown here is derived from an EMBL/GenBank/DDBJ whole genome shotgun (WGS) entry which is preliminary data.</text>
</comment>
<evidence type="ECO:0000256" key="12">
    <source>
        <dbReference type="RuleBase" id="RU003784"/>
    </source>
</evidence>
<feature type="binding site" evidence="10">
    <location>
        <begin position="11"/>
        <end position="16"/>
    </location>
    <ligand>
        <name>substrate</name>
    </ligand>
</feature>
<dbReference type="InterPro" id="IPR018022">
    <property type="entry name" value="IPT"/>
</dbReference>
<name>A0A0G0FNY5_9BACT</name>
<accession>A0A0G0FNY5</accession>
<feature type="site" description="Interaction with substrate tRNA" evidence="10">
    <location>
        <position position="96"/>
    </location>
</feature>
<evidence type="ECO:0000256" key="3">
    <source>
        <dbReference type="ARBA" id="ARBA00005842"/>
    </source>
</evidence>
<dbReference type="PANTHER" id="PTHR11088:SF60">
    <property type="entry name" value="TRNA DIMETHYLALLYLTRANSFERASE"/>
    <property type="match status" value="1"/>
</dbReference>